<feature type="domain" description="PhoH-like protein" evidence="7">
    <location>
        <begin position="112"/>
        <end position="328"/>
    </location>
</feature>
<accession>A0ABY5Y3Y5</accession>
<proteinExistence type="inferred from homology"/>
<comment type="similarity">
    <text evidence="2">Belongs to the PhoH family.</text>
</comment>
<dbReference type="RefSeq" id="WP_334316183.1">
    <property type="nucleotide sequence ID" value="NZ_CP065938.1"/>
</dbReference>
<evidence type="ECO:0000256" key="4">
    <source>
        <dbReference type="ARBA" id="ARBA00022741"/>
    </source>
</evidence>
<organism evidence="8 9">
    <name type="scientific">Taurinivorans muris</name>
    <dbReference type="NCBI Taxonomy" id="2787751"/>
    <lineage>
        <taxon>Bacteria</taxon>
        <taxon>Pseudomonadati</taxon>
        <taxon>Thermodesulfobacteriota</taxon>
        <taxon>Desulfovibrionia</taxon>
        <taxon>Desulfovibrionales</taxon>
        <taxon>Desulfovibrionaceae</taxon>
        <taxon>Taurinivorans</taxon>
    </lineage>
</organism>
<protein>
    <recommendedName>
        <fullName evidence="6">PhoH-like protein</fullName>
    </recommendedName>
</protein>
<dbReference type="InterPro" id="IPR027417">
    <property type="entry name" value="P-loop_NTPase"/>
</dbReference>
<dbReference type="PANTHER" id="PTHR30473:SF1">
    <property type="entry name" value="PHOH-LIKE PROTEIN"/>
    <property type="match status" value="1"/>
</dbReference>
<keyword evidence="9" id="KW-1185">Reference proteome</keyword>
<evidence type="ECO:0000256" key="3">
    <source>
        <dbReference type="ARBA" id="ARBA00022490"/>
    </source>
</evidence>
<evidence type="ECO:0000256" key="1">
    <source>
        <dbReference type="ARBA" id="ARBA00004496"/>
    </source>
</evidence>
<dbReference type="InterPro" id="IPR003714">
    <property type="entry name" value="PhoH"/>
</dbReference>
<keyword evidence="5" id="KW-0067">ATP-binding</keyword>
<dbReference type="Pfam" id="PF02562">
    <property type="entry name" value="PhoH"/>
    <property type="match status" value="1"/>
</dbReference>
<dbReference type="EMBL" id="CP065938">
    <property type="protein sequence ID" value="UWX06571.1"/>
    <property type="molecule type" value="Genomic_DNA"/>
</dbReference>
<evidence type="ECO:0000313" key="8">
    <source>
        <dbReference type="EMBL" id="UWX06571.1"/>
    </source>
</evidence>
<evidence type="ECO:0000256" key="2">
    <source>
        <dbReference type="ARBA" id="ARBA00010393"/>
    </source>
</evidence>
<evidence type="ECO:0000313" key="9">
    <source>
        <dbReference type="Proteomes" id="UP001058120"/>
    </source>
</evidence>
<dbReference type="Proteomes" id="UP001058120">
    <property type="component" value="Chromosome"/>
</dbReference>
<sequence length="349" mass="38860">MNNKTAFTTTLTFDDPSLAQQLFGPLELYLKELSRYSGASFSTRGTELFISANSAKEQEQLALLFAKSYETLQKGKELDAHSLIDAYTQLKANAEEELFPQSNTLVTPRKTITARNNSQKIFLDLIREKEMIFATGPAGTGKSYLAVAAAVSMLQAKRVKKIILTRPAVEAGEKLGFLPGDMEEKINPYLRPLYDALGDMLGTAQLIAKQESGQIEVAPLAFMRGRTLNEAFLILDEAQNTTREQMKMFLTRLGYGSRAIITGDLTQIDLPPIHVSQLQEGEKKGETRSGLIHALKLLKHIPEIGFIHFKKSDVVRHPLVGQIVDAYDIFDTKMKNEDLSDNSMKNNES</sequence>
<name>A0ABY5Y3Y5_9BACT</name>
<keyword evidence="4" id="KW-0547">Nucleotide-binding</keyword>
<evidence type="ECO:0000259" key="7">
    <source>
        <dbReference type="Pfam" id="PF02562"/>
    </source>
</evidence>
<comment type="subcellular location">
    <subcellularLocation>
        <location evidence="1">Cytoplasm</location>
    </subcellularLocation>
</comment>
<dbReference type="SUPFAM" id="SSF52540">
    <property type="entry name" value="P-loop containing nucleoside triphosphate hydrolases"/>
    <property type="match status" value="1"/>
</dbReference>
<dbReference type="Gene3D" id="3.40.50.300">
    <property type="entry name" value="P-loop containing nucleotide triphosphate hydrolases"/>
    <property type="match status" value="1"/>
</dbReference>
<evidence type="ECO:0000256" key="5">
    <source>
        <dbReference type="ARBA" id="ARBA00022840"/>
    </source>
</evidence>
<dbReference type="PANTHER" id="PTHR30473">
    <property type="entry name" value="PROTEIN PHOH"/>
    <property type="match status" value="1"/>
</dbReference>
<reference evidence="8" key="1">
    <citation type="submission" date="2020-12" db="EMBL/GenBank/DDBJ databases">
        <title>Taurinivorans muris gen. nov., sp. nov., fundamental and realized metabolic niche of a ubiquitous sulfidogenic bacterium in the murine intestine.</title>
        <authorList>
            <person name="Ye H."/>
            <person name="Hanson B.T."/>
            <person name="Loy A."/>
        </authorList>
    </citation>
    <scope>NUCLEOTIDE SEQUENCE</scope>
    <source>
        <strain evidence="8">LT0009</strain>
    </source>
</reference>
<evidence type="ECO:0000256" key="6">
    <source>
        <dbReference type="ARBA" id="ARBA00039970"/>
    </source>
</evidence>
<gene>
    <name evidence="8" type="ORF">JBF11_04505</name>
</gene>
<dbReference type="InterPro" id="IPR051451">
    <property type="entry name" value="PhoH2-like"/>
</dbReference>
<keyword evidence="3" id="KW-0963">Cytoplasm</keyword>